<proteinExistence type="inferred from homology"/>
<dbReference type="RefSeq" id="WP_115570128.1">
    <property type="nucleotide sequence ID" value="NZ_NXLV01000020.1"/>
</dbReference>
<dbReference type="GO" id="GO:0035999">
    <property type="term" value="P:tetrahydrofolate interconversion"/>
    <property type="evidence" value="ECO:0007669"/>
    <property type="project" value="TreeGrafter"/>
</dbReference>
<dbReference type="GO" id="GO:0030272">
    <property type="term" value="F:5-formyltetrahydrofolate cyclo-ligase activity"/>
    <property type="evidence" value="ECO:0007669"/>
    <property type="project" value="UniProtKB-EC"/>
</dbReference>
<dbReference type="SUPFAM" id="SSF100950">
    <property type="entry name" value="NagB/RpiA/CoA transferase-like"/>
    <property type="match status" value="1"/>
</dbReference>
<dbReference type="NCBIfam" id="TIGR02727">
    <property type="entry name" value="MTHFS_bact"/>
    <property type="match status" value="1"/>
</dbReference>
<organism evidence="5 6">
    <name type="scientific">Helicobacter brantae</name>
    <dbReference type="NCBI Taxonomy" id="375927"/>
    <lineage>
        <taxon>Bacteria</taxon>
        <taxon>Pseudomonadati</taxon>
        <taxon>Campylobacterota</taxon>
        <taxon>Epsilonproteobacteria</taxon>
        <taxon>Campylobacterales</taxon>
        <taxon>Helicobacteraceae</taxon>
        <taxon>Helicobacter</taxon>
    </lineage>
</organism>
<sequence length="240" mass="28051">MQPIRKKHKRKYSKIFAFIKGIIPKGGFIKAQIRKIAKARLLGSRHSKNYAQREVLDEIERIILQRKAKRVLLYCPLSFELDISPLLWRLKKVRGIEVFVPYIQGEEFRAVLFRLPLIRADFGVLQPKVAYSHTQKIDVIVAPSIAWDKELGRIGFGKGYYDRFCAKLTSKPYIIFVSYLSFFVKKKITQDFDIRGDIALSPKCRLRRKKSGIVMDRPYNSYSFNLRDFEKEVLVSQEGD</sequence>
<evidence type="ECO:0000313" key="5">
    <source>
        <dbReference type="EMBL" id="RDU68988.1"/>
    </source>
</evidence>
<comment type="caution">
    <text evidence="5">The sequence shown here is derived from an EMBL/GenBank/DDBJ whole genome shotgun (WGS) entry which is preliminary data.</text>
</comment>
<protein>
    <recommendedName>
        <fullName evidence="4">5-formyltetrahydrofolate cyclo-ligase</fullName>
        <ecNumber evidence="4">6.3.3.2</ecNumber>
    </recommendedName>
</protein>
<keyword evidence="4" id="KW-0460">Magnesium</keyword>
<dbReference type="AlphaFoldDB" id="A0A3D8IUP1"/>
<evidence type="ECO:0000256" key="4">
    <source>
        <dbReference type="RuleBase" id="RU361279"/>
    </source>
</evidence>
<keyword evidence="6" id="KW-1185">Reference proteome</keyword>
<dbReference type="Pfam" id="PF01812">
    <property type="entry name" value="5-FTHF_cyc-lig"/>
    <property type="match status" value="1"/>
</dbReference>
<dbReference type="InterPro" id="IPR037171">
    <property type="entry name" value="NagB/RpiA_transferase-like"/>
</dbReference>
<dbReference type="InterPro" id="IPR024185">
    <property type="entry name" value="FTHF_cligase-like_sf"/>
</dbReference>
<dbReference type="GO" id="GO:0009396">
    <property type="term" value="P:folic acid-containing compound biosynthetic process"/>
    <property type="evidence" value="ECO:0007669"/>
    <property type="project" value="TreeGrafter"/>
</dbReference>
<name>A0A3D8IUP1_9HELI</name>
<evidence type="ECO:0000256" key="3">
    <source>
        <dbReference type="ARBA" id="ARBA00022840"/>
    </source>
</evidence>
<keyword evidence="3 4" id="KW-0067">ATP-binding</keyword>
<dbReference type="EMBL" id="NXLV01000020">
    <property type="protein sequence ID" value="RDU68988.1"/>
    <property type="molecule type" value="Genomic_DNA"/>
</dbReference>
<reference evidence="5 6" key="1">
    <citation type="submission" date="2018-04" db="EMBL/GenBank/DDBJ databases">
        <title>Novel Campyloabacter and Helicobacter Species and Strains.</title>
        <authorList>
            <person name="Mannion A.J."/>
            <person name="Shen Z."/>
            <person name="Fox J.G."/>
        </authorList>
    </citation>
    <scope>NUCLEOTIDE SEQUENCE [LARGE SCALE GENOMIC DNA]</scope>
    <source>
        <strain evidence="5 6">MIT 04-9366</strain>
    </source>
</reference>
<dbReference type="PANTHER" id="PTHR23407">
    <property type="entry name" value="ATPASE INHIBITOR/5-FORMYLTETRAHYDROFOLATE CYCLO-LIGASE"/>
    <property type="match status" value="1"/>
</dbReference>
<keyword evidence="5" id="KW-0436">Ligase</keyword>
<dbReference type="InterPro" id="IPR002698">
    <property type="entry name" value="FTHF_cligase"/>
</dbReference>
<evidence type="ECO:0000256" key="2">
    <source>
        <dbReference type="ARBA" id="ARBA00022741"/>
    </source>
</evidence>
<dbReference type="EC" id="6.3.3.2" evidence="4"/>
<keyword evidence="2 4" id="KW-0547">Nucleotide-binding</keyword>
<comment type="similarity">
    <text evidence="1 4">Belongs to the 5-formyltetrahydrofolate cyclo-ligase family.</text>
</comment>
<evidence type="ECO:0000313" key="6">
    <source>
        <dbReference type="Proteomes" id="UP000257045"/>
    </source>
</evidence>
<dbReference type="OrthoDB" id="9801938at2"/>
<dbReference type="Proteomes" id="UP000257045">
    <property type="component" value="Unassembled WGS sequence"/>
</dbReference>
<dbReference type="PANTHER" id="PTHR23407:SF1">
    <property type="entry name" value="5-FORMYLTETRAHYDROFOLATE CYCLO-LIGASE"/>
    <property type="match status" value="1"/>
</dbReference>
<dbReference type="GO" id="GO:0046872">
    <property type="term" value="F:metal ion binding"/>
    <property type="evidence" value="ECO:0007669"/>
    <property type="project" value="UniProtKB-KW"/>
</dbReference>
<comment type="cofactor">
    <cofactor evidence="4">
        <name>Mg(2+)</name>
        <dbReference type="ChEBI" id="CHEBI:18420"/>
    </cofactor>
</comment>
<gene>
    <name evidence="5" type="ORF">CQA58_07670</name>
</gene>
<accession>A0A3D8IUP1</accession>
<dbReference type="Gene3D" id="3.40.50.10420">
    <property type="entry name" value="NagB/RpiA/CoA transferase-like"/>
    <property type="match status" value="1"/>
</dbReference>
<keyword evidence="4" id="KW-0479">Metal-binding</keyword>
<evidence type="ECO:0000256" key="1">
    <source>
        <dbReference type="ARBA" id="ARBA00010638"/>
    </source>
</evidence>
<comment type="catalytic activity">
    <reaction evidence="4">
        <text>(6S)-5-formyl-5,6,7,8-tetrahydrofolate + ATP = (6R)-5,10-methenyltetrahydrofolate + ADP + phosphate</text>
        <dbReference type="Rhea" id="RHEA:10488"/>
        <dbReference type="ChEBI" id="CHEBI:30616"/>
        <dbReference type="ChEBI" id="CHEBI:43474"/>
        <dbReference type="ChEBI" id="CHEBI:57455"/>
        <dbReference type="ChEBI" id="CHEBI:57457"/>
        <dbReference type="ChEBI" id="CHEBI:456216"/>
        <dbReference type="EC" id="6.3.3.2"/>
    </reaction>
</comment>
<dbReference type="GO" id="GO:0005524">
    <property type="term" value="F:ATP binding"/>
    <property type="evidence" value="ECO:0007669"/>
    <property type="project" value="UniProtKB-KW"/>
</dbReference>